<keyword evidence="2" id="KW-1185">Reference proteome</keyword>
<proteinExistence type="predicted"/>
<dbReference type="EMBL" id="BGZK01000789">
    <property type="protein sequence ID" value="GBP60507.1"/>
    <property type="molecule type" value="Genomic_DNA"/>
</dbReference>
<sequence>MTSGRNAGSVDEPKTTVACVSHADTSCSLRGDRGLVQDIISLAAFETVRSWDSDALSFVKDLGLRFEDKGGNPRSRFYLAKILSVAIQHGNVTGITGTLRPCRNEPV</sequence>
<reference evidence="1 2" key="1">
    <citation type="journal article" date="2019" name="Commun. Biol.">
        <title>The bagworm genome reveals a unique fibroin gene that provides high tensile strength.</title>
        <authorList>
            <person name="Kono N."/>
            <person name="Nakamura H."/>
            <person name="Ohtoshi R."/>
            <person name="Tomita M."/>
            <person name="Numata K."/>
            <person name="Arakawa K."/>
        </authorList>
    </citation>
    <scope>NUCLEOTIDE SEQUENCE [LARGE SCALE GENOMIC DNA]</scope>
</reference>
<protein>
    <submittedName>
        <fullName evidence="1">Uncharacterized protein</fullName>
    </submittedName>
</protein>
<organism evidence="1 2">
    <name type="scientific">Eumeta variegata</name>
    <name type="common">Bagworm moth</name>
    <name type="synonym">Eumeta japonica</name>
    <dbReference type="NCBI Taxonomy" id="151549"/>
    <lineage>
        <taxon>Eukaryota</taxon>
        <taxon>Metazoa</taxon>
        <taxon>Ecdysozoa</taxon>
        <taxon>Arthropoda</taxon>
        <taxon>Hexapoda</taxon>
        <taxon>Insecta</taxon>
        <taxon>Pterygota</taxon>
        <taxon>Neoptera</taxon>
        <taxon>Endopterygota</taxon>
        <taxon>Lepidoptera</taxon>
        <taxon>Glossata</taxon>
        <taxon>Ditrysia</taxon>
        <taxon>Tineoidea</taxon>
        <taxon>Psychidae</taxon>
        <taxon>Oiketicinae</taxon>
        <taxon>Eumeta</taxon>
    </lineage>
</organism>
<accession>A0A4C1XE23</accession>
<gene>
    <name evidence="1" type="ORF">EVAR_46715_1</name>
</gene>
<dbReference type="AlphaFoldDB" id="A0A4C1XE23"/>
<evidence type="ECO:0000313" key="2">
    <source>
        <dbReference type="Proteomes" id="UP000299102"/>
    </source>
</evidence>
<name>A0A4C1XE23_EUMVA</name>
<dbReference type="Proteomes" id="UP000299102">
    <property type="component" value="Unassembled WGS sequence"/>
</dbReference>
<comment type="caution">
    <text evidence="1">The sequence shown here is derived from an EMBL/GenBank/DDBJ whole genome shotgun (WGS) entry which is preliminary data.</text>
</comment>
<evidence type="ECO:0000313" key="1">
    <source>
        <dbReference type="EMBL" id="GBP60507.1"/>
    </source>
</evidence>